<accession>A0A166ATM8</accession>
<dbReference type="CDD" id="cd01310">
    <property type="entry name" value="TatD_DNAse"/>
    <property type="match status" value="1"/>
</dbReference>
<feature type="binding site" evidence="7">
    <location>
        <position position="95"/>
    </location>
    <ligand>
        <name>a divalent metal cation</name>
        <dbReference type="ChEBI" id="CHEBI:60240"/>
        <label>1</label>
    </ligand>
</feature>
<keyword evidence="9" id="KW-1185">Reference proteome</keyword>
<evidence type="ECO:0000256" key="6">
    <source>
        <dbReference type="ARBA" id="ARBA00022842"/>
    </source>
</evidence>
<dbReference type="OrthoDB" id="26412at2157"/>
<keyword evidence="5" id="KW-0269">Exonuclease</keyword>
<evidence type="ECO:0000256" key="2">
    <source>
        <dbReference type="ARBA" id="ARBA00022722"/>
    </source>
</evidence>
<dbReference type="PROSITE" id="PS01091">
    <property type="entry name" value="TATD_3"/>
    <property type="match status" value="1"/>
</dbReference>
<dbReference type="PANTHER" id="PTHR10060:SF15">
    <property type="entry name" value="DEOXYRIBONUCLEASE TATDN1"/>
    <property type="match status" value="1"/>
</dbReference>
<dbReference type="GO" id="GO:0004527">
    <property type="term" value="F:exonuclease activity"/>
    <property type="evidence" value="ECO:0007669"/>
    <property type="project" value="UniProtKB-KW"/>
</dbReference>
<comment type="caution">
    <text evidence="8">The sequence shown here is derived from an EMBL/GenBank/DDBJ whole genome shotgun (WGS) entry which is preliminary data.</text>
</comment>
<keyword evidence="3 7" id="KW-0479">Metal-binding</keyword>
<dbReference type="AlphaFoldDB" id="A0A166ATM8"/>
<dbReference type="InterPro" id="IPR015991">
    <property type="entry name" value="TatD/YcfH-like"/>
</dbReference>
<dbReference type="InterPro" id="IPR018228">
    <property type="entry name" value="DNase_TatD-rel_CS"/>
</dbReference>
<dbReference type="InterPro" id="IPR032466">
    <property type="entry name" value="Metal_Hydrolase"/>
</dbReference>
<evidence type="ECO:0000256" key="5">
    <source>
        <dbReference type="ARBA" id="ARBA00022839"/>
    </source>
</evidence>
<dbReference type="GO" id="GO:0004536">
    <property type="term" value="F:DNA nuclease activity"/>
    <property type="evidence" value="ECO:0007669"/>
    <property type="project" value="InterPro"/>
</dbReference>
<feature type="binding site" evidence="7">
    <location>
        <position position="131"/>
    </location>
    <ligand>
        <name>a divalent metal cation</name>
        <dbReference type="ChEBI" id="CHEBI:60240"/>
        <label>2</label>
    </ligand>
</feature>
<dbReference type="Proteomes" id="UP000077428">
    <property type="component" value="Unassembled WGS sequence"/>
</dbReference>
<dbReference type="STRING" id="66851.MBORA_12140"/>
<keyword evidence="2" id="KW-0540">Nuclease</keyword>
<evidence type="ECO:0000313" key="8">
    <source>
        <dbReference type="EMBL" id="KZX12459.1"/>
    </source>
</evidence>
<dbReference type="SUPFAM" id="SSF51556">
    <property type="entry name" value="Metallo-dependent hydrolases"/>
    <property type="match status" value="1"/>
</dbReference>
<name>A0A166ATM8_METOA</name>
<evidence type="ECO:0000313" key="9">
    <source>
        <dbReference type="Proteomes" id="UP000077428"/>
    </source>
</evidence>
<dbReference type="PIRSF" id="PIRSF005902">
    <property type="entry name" value="DNase_TatD"/>
    <property type="match status" value="1"/>
</dbReference>
<dbReference type="Pfam" id="PF01026">
    <property type="entry name" value="TatD_DNase"/>
    <property type="match status" value="1"/>
</dbReference>
<dbReference type="NCBIfam" id="TIGR00010">
    <property type="entry name" value="YchF/TatD family DNA exonuclease"/>
    <property type="match status" value="1"/>
</dbReference>
<dbReference type="RefSeq" id="WP_063720380.1">
    <property type="nucleotide sequence ID" value="NZ_LT985165.1"/>
</dbReference>
<feature type="binding site" evidence="7">
    <location>
        <position position="207"/>
    </location>
    <ligand>
        <name>a divalent metal cation</name>
        <dbReference type="ChEBI" id="CHEBI:60240"/>
        <label>1</label>
    </ligand>
</feature>
<gene>
    <name evidence="8" type="primary">tatD</name>
    <name evidence="8" type="ORF">MBORA_12140</name>
</gene>
<evidence type="ECO:0000256" key="7">
    <source>
        <dbReference type="PIRSR" id="PIRSR005902-1"/>
    </source>
</evidence>
<organism evidence="8 9">
    <name type="scientific">Methanobrevibacter oralis</name>
    <dbReference type="NCBI Taxonomy" id="66851"/>
    <lineage>
        <taxon>Archaea</taxon>
        <taxon>Methanobacteriati</taxon>
        <taxon>Methanobacteriota</taxon>
        <taxon>Methanomada group</taxon>
        <taxon>Methanobacteria</taxon>
        <taxon>Methanobacteriales</taxon>
        <taxon>Methanobacteriaceae</taxon>
        <taxon>Methanobrevibacter</taxon>
    </lineage>
</organism>
<dbReference type="FunFam" id="3.20.20.140:FF:000018">
    <property type="entry name" value="3'-5' ssDNA/RNA exonuclease TatD"/>
    <property type="match status" value="1"/>
</dbReference>
<dbReference type="GO" id="GO:0046872">
    <property type="term" value="F:metal ion binding"/>
    <property type="evidence" value="ECO:0007669"/>
    <property type="project" value="UniProtKB-KW"/>
</dbReference>
<reference evidence="9" key="1">
    <citation type="journal article" date="2016" name="Genome Announc.">
        <title>Draft Genome Sequences of Methanobrevibacter curvatus DSM11111, Methanobrevibacter cuticularis DSM11139, Methanobrevibacter filiformis DSM11501, and Methanobrevibacter oralis DSM7256.</title>
        <authorList>
            <person name="Poehlein A."/>
            <person name="Seedorf H."/>
        </authorList>
    </citation>
    <scope>NUCLEOTIDE SEQUENCE [LARGE SCALE GENOMIC DNA]</scope>
    <source>
        <strain evidence="9">DSM 7256 / JCM 30027 / ZR</strain>
    </source>
</reference>
<dbReference type="EC" id="3.1.21.-" evidence="8"/>
<dbReference type="EMBL" id="LWMU01000070">
    <property type="protein sequence ID" value="KZX12459.1"/>
    <property type="molecule type" value="Genomic_DNA"/>
</dbReference>
<feature type="binding site" evidence="7">
    <location>
        <position position="156"/>
    </location>
    <ligand>
        <name>a divalent metal cation</name>
        <dbReference type="ChEBI" id="CHEBI:60240"/>
        <label>2</label>
    </ligand>
</feature>
<evidence type="ECO:0000256" key="3">
    <source>
        <dbReference type="ARBA" id="ARBA00022723"/>
    </source>
</evidence>
<proteinExistence type="predicted"/>
<keyword evidence="4 8" id="KW-0378">Hydrolase</keyword>
<dbReference type="Gene3D" id="3.20.20.140">
    <property type="entry name" value="Metal-dependent hydrolases"/>
    <property type="match status" value="1"/>
</dbReference>
<evidence type="ECO:0000256" key="1">
    <source>
        <dbReference type="ARBA" id="ARBA00022490"/>
    </source>
</evidence>
<dbReference type="PATRIC" id="fig|66851.6.peg.1316"/>
<dbReference type="PROSITE" id="PS01090">
    <property type="entry name" value="TATD_2"/>
    <property type="match status" value="1"/>
</dbReference>
<evidence type="ECO:0000256" key="4">
    <source>
        <dbReference type="ARBA" id="ARBA00022801"/>
    </source>
</evidence>
<keyword evidence="6" id="KW-0460">Magnesium</keyword>
<dbReference type="InterPro" id="IPR050891">
    <property type="entry name" value="TatD-type_Hydrolase"/>
</dbReference>
<dbReference type="InterPro" id="IPR001130">
    <property type="entry name" value="TatD-like"/>
</dbReference>
<keyword evidence="1" id="KW-0963">Cytoplasm</keyword>
<protein>
    <submittedName>
        <fullName evidence="8">Tat-linked quality control protein TatD</fullName>
        <ecNumber evidence="8">3.1.21.-</ecNumber>
    </submittedName>
</protein>
<sequence>MEELIDIGLNLMHSSFKKDRLEILKEASKVGVNQFIITGTNINSSEIACEFASKYPKTLFSTSGVHPHDAKTCDETTLKTLESIAQEDCVVAVGECGLDYNRNFSHPKTQREWFEKQVELAECLNMPLFLHEREAHEDLYNILKKHDSVAEKCVIHCFTGNKAEAQNYIDLGAYIGITGWICDMKRGLDLQDAVKIIPEDKLMIETDAPFLIPKNFDKKPKKNRNEPKYLPHILKTIAYFKNYENVDELARQITNNTKKFFKI</sequence>
<dbReference type="PANTHER" id="PTHR10060">
    <property type="entry name" value="TATD FAMILY DEOXYRIBONUCLEASE"/>
    <property type="match status" value="1"/>
</dbReference>